<proteinExistence type="predicted"/>
<name>A0ABR7HKZ0_9FIRM</name>
<gene>
    <name evidence="1" type="ORF">H8R91_06355</name>
</gene>
<dbReference type="EMBL" id="JACOPS010000002">
    <property type="protein sequence ID" value="MBC5728142.1"/>
    <property type="molecule type" value="Genomic_DNA"/>
</dbReference>
<dbReference type="Proteomes" id="UP000636755">
    <property type="component" value="Unassembled WGS sequence"/>
</dbReference>
<evidence type="ECO:0000313" key="1">
    <source>
        <dbReference type="EMBL" id="MBC5728142.1"/>
    </source>
</evidence>
<protein>
    <submittedName>
        <fullName evidence="1">Uncharacterized protein</fullName>
    </submittedName>
</protein>
<keyword evidence="2" id="KW-1185">Reference proteome</keyword>
<evidence type="ECO:0000313" key="2">
    <source>
        <dbReference type="Proteomes" id="UP000636755"/>
    </source>
</evidence>
<accession>A0ABR7HKZ0</accession>
<sequence length="71" mass="8121">MDNKIPLSVIMENARGKLIQAYNQVLDETKLPAYLMEGMLLELLSETRNRKNLELISDINAMQNKENAEEA</sequence>
<reference evidence="1 2" key="1">
    <citation type="submission" date="2020-08" db="EMBL/GenBank/DDBJ databases">
        <title>Genome public.</title>
        <authorList>
            <person name="Liu C."/>
            <person name="Sun Q."/>
        </authorList>
    </citation>
    <scope>NUCLEOTIDE SEQUENCE [LARGE SCALE GENOMIC DNA]</scope>
    <source>
        <strain evidence="1 2">NSJ-71</strain>
    </source>
</reference>
<dbReference type="RefSeq" id="WP_186935307.1">
    <property type="nucleotide sequence ID" value="NZ_JACOPS010000002.1"/>
</dbReference>
<organism evidence="1 2">
    <name type="scientific">Ruminococcus intestinalis</name>
    <dbReference type="NCBI Taxonomy" id="2763066"/>
    <lineage>
        <taxon>Bacteria</taxon>
        <taxon>Bacillati</taxon>
        <taxon>Bacillota</taxon>
        <taxon>Clostridia</taxon>
        <taxon>Eubacteriales</taxon>
        <taxon>Oscillospiraceae</taxon>
        <taxon>Ruminococcus</taxon>
    </lineage>
</organism>
<comment type="caution">
    <text evidence="1">The sequence shown here is derived from an EMBL/GenBank/DDBJ whole genome shotgun (WGS) entry which is preliminary data.</text>
</comment>